<dbReference type="PANTHER" id="PTHR32309:SF13">
    <property type="entry name" value="FERRIC ENTEROBACTIN TRANSPORT PROTEIN FEPE"/>
    <property type="match status" value="1"/>
</dbReference>
<dbReference type="Proteomes" id="UP001595973">
    <property type="component" value="Unassembled WGS sequence"/>
</dbReference>
<organism evidence="2 3">
    <name type="scientific">Seohaeicola nanhaiensis</name>
    <dbReference type="NCBI Taxonomy" id="1387282"/>
    <lineage>
        <taxon>Bacteria</taxon>
        <taxon>Pseudomonadati</taxon>
        <taxon>Pseudomonadota</taxon>
        <taxon>Alphaproteobacteria</taxon>
        <taxon>Rhodobacterales</taxon>
        <taxon>Roseobacteraceae</taxon>
        <taxon>Seohaeicola</taxon>
    </lineage>
</organism>
<protein>
    <submittedName>
        <fullName evidence="2">Exopolysaccharide biosynthesis protein</fullName>
    </submittedName>
</protein>
<dbReference type="InterPro" id="IPR027417">
    <property type="entry name" value="P-loop_NTPase"/>
</dbReference>
<proteinExistence type="predicted"/>
<reference evidence="3" key="1">
    <citation type="journal article" date="2019" name="Int. J. Syst. Evol. Microbiol.">
        <title>The Global Catalogue of Microorganisms (GCM) 10K type strain sequencing project: providing services to taxonomists for standard genome sequencing and annotation.</title>
        <authorList>
            <consortium name="The Broad Institute Genomics Platform"/>
            <consortium name="The Broad Institute Genome Sequencing Center for Infectious Disease"/>
            <person name="Wu L."/>
            <person name="Ma J."/>
        </authorList>
    </citation>
    <scope>NUCLEOTIDE SEQUENCE [LARGE SCALE GENOMIC DNA]</scope>
    <source>
        <strain evidence="3">CGMCC 4.7283</strain>
    </source>
</reference>
<gene>
    <name evidence="2" type="ORF">ACFO5X_04830</name>
</gene>
<feature type="compositionally biased region" description="Basic and acidic residues" evidence="1">
    <location>
        <begin position="1"/>
        <end position="11"/>
    </location>
</feature>
<comment type="caution">
    <text evidence="2">The sequence shown here is derived from an EMBL/GenBank/DDBJ whole genome shotgun (WGS) entry which is preliminary data.</text>
</comment>
<name>A0ABV9KD88_9RHOB</name>
<dbReference type="SUPFAM" id="SSF52540">
    <property type="entry name" value="P-loop containing nucleoside triphosphate hydrolases"/>
    <property type="match status" value="1"/>
</dbReference>
<dbReference type="Gene3D" id="3.40.50.300">
    <property type="entry name" value="P-loop containing nucleotide triphosphate hydrolases"/>
    <property type="match status" value="1"/>
</dbReference>
<feature type="region of interest" description="Disordered" evidence="1">
    <location>
        <begin position="1"/>
        <end position="51"/>
    </location>
</feature>
<dbReference type="RefSeq" id="WP_380716103.1">
    <property type="nucleotide sequence ID" value="NZ_JBHSGI010000002.1"/>
</dbReference>
<dbReference type="InterPro" id="IPR050445">
    <property type="entry name" value="Bact_polysacc_biosynth/exp"/>
</dbReference>
<evidence type="ECO:0000313" key="2">
    <source>
        <dbReference type="EMBL" id="MFC4667869.1"/>
    </source>
</evidence>
<keyword evidence="3" id="KW-1185">Reference proteome</keyword>
<evidence type="ECO:0000313" key="3">
    <source>
        <dbReference type="Proteomes" id="UP001595973"/>
    </source>
</evidence>
<accession>A0ABV9KD88</accession>
<dbReference type="EMBL" id="JBHSGI010000002">
    <property type="protein sequence ID" value="MFC4667869.1"/>
    <property type="molecule type" value="Genomic_DNA"/>
</dbReference>
<dbReference type="PANTHER" id="PTHR32309">
    <property type="entry name" value="TYROSINE-PROTEIN KINASE"/>
    <property type="match status" value="1"/>
</dbReference>
<sequence>MDDDHPFDRTESGPGSLWHSLPEPKNRGLFRKSTPPEPEPRPRPAGPARLRVVTSLPIPPRTRIADAPPADAWAALRGARLPLDMAGANDAAVERAFDDLRTRLLKYMRSHALSRIAIAAPTAGCGTTFTAVNLAHSFATVPGLRTVLMDMNLHRPGVARALRLSGPDDMRGFLAGQRPPEAHFLRLSDTLATGLARPSDQPVAGLLNSDACALAVSAMLDRLQPGVLLCDMPPVLERDDLAAFLPQVDGVVLVADATRTRPEHITACEDRLAGQTQILGVVLNLARRTGPEPVHA</sequence>
<evidence type="ECO:0000256" key="1">
    <source>
        <dbReference type="SAM" id="MobiDB-lite"/>
    </source>
</evidence>